<evidence type="ECO:0000313" key="3">
    <source>
        <dbReference type="Proteomes" id="UP000743899"/>
    </source>
</evidence>
<dbReference type="InterPro" id="IPR016181">
    <property type="entry name" value="Acyl_CoA_acyltransferase"/>
</dbReference>
<dbReference type="RefSeq" id="WP_161920768.1">
    <property type="nucleotide sequence ID" value="NZ_JAACYS010000039.1"/>
</dbReference>
<comment type="caution">
    <text evidence="2">The sequence shown here is derived from an EMBL/GenBank/DDBJ whole genome shotgun (WGS) entry which is preliminary data.</text>
</comment>
<sequence length="173" mass="20162">MTDLKNIKDYDVYIATMDDADEILNLLKDTARWVSERHPDQWDSVIVGEDNEEILNGIRDHETFMIKNNEGRLIGTFTLYDYQNEWDKGLWGVKDDNAAYLHKIAIHPEFTGGGLGKEIIEWIIDYLTRKGKEYFRLDCIGNNEKLNEFYDKKCGLTKVGSNKGFSLFEKRLI</sequence>
<name>A0ABX0A7C0_9BACI</name>
<feature type="domain" description="N-acetyltransferase" evidence="1">
    <location>
        <begin position="10"/>
        <end position="173"/>
    </location>
</feature>
<protein>
    <submittedName>
        <fullName evidence="2">GNAT family N-acetyltransferase</fullName>
    </submittedName>
</protein>
<proteinExistence type="predicted"/>
<dbReference type="Gene3D" id="3.40.630.30">
    <property type="match status" value="1"/>
</dbReference>
<gene>
    <name evidence="2" type="ORF">GW534_09375</name>
</gene>
<reference evidence="2 3" key="1">
    <citation type="submission" date="2020-01" db="EMBL/GenBank/DDBJ databases">
        <title>A novel Bacillus sp. from Pasinler.</title>
        <authorList>
            <person name="Adiguzel A."/>
            <person name="Ay H."/>
            <person name="Baltaci M.O."/>
        </authorList>
    </citation>
    <scope>NUCLEOTIDE SEQUENCE [LARGE SCALE GENOMIC DNA]</scope>
    <source>
        <strain evidence="2 3">P1</strain>
    </source>
</reference>
<keyword evidence="3" id="KW-1185">Reference proteome</keyword>
<dbReference type="CDD" id="cd04301">
    <property type="entry name" value="NAT_SF"/>
    <property type="match status" value="1"/>
</dbReference>
<dbReference type="Proteomes" id="UP000743899">
    <property type="component" value="Unassembled WGS sequence"/>
</dbReference>
<dbReference type="InterPro" id="IPR000182">
    <property type="entry name" value="GNAT_dom"/>
</dbReference>
<dbReference type="SUPFAM" id="SSF55729">
    <property type="entry name" value="Acyl-CoA N-acyltransferases (Nat)"/>
    <property type="match status" value="1"/>
</dbReference>
<dbReference type="PROSITE" id="PS51186">
    <property type="entry name" value="GNAT"/>
    <property type="match status" value="1"/>
</dbReference>
<organism evidence="2 3">
    <name type="scientific">Pallidibacillus pasinlerensis</name>
    <dbReference type="NCBI Taxonomy" id="2703818"/>
    <lineage>
        <taxon>Bacteria</taxon>
        <taxon>Bacillati</taxon>
        <taxon>Bacillota</taxon>
        <taxon>Bacilli</taxon>
        <taxon>Bacillales</taxon>
        <taxon>Bacillaceae</taxon>
        <taxon>Pallidibacillus</taxon>
    </lineage>
</organism>
<evidence type="ECO:0000259" key="1">
    <source>
        <dbReference type="PROSITE" id="PS51186"/>
    </source>
</evidence>
<accession>A0ABX0A7C0</accession>
<dbReference type="EMBL" id="JAACYS010000039">
    <property type="protein sequence ID" value="NCU17939.1"/>
    <property type="molecule type" value="Genomic_DNA"/>
</dbReference>
<evidence type="ECO:0000313" key="2">
    <source>
        <dbReference type="EMBL" id="NCU17939.1"/>
    </source>
</evidence>
<dbReference type="Pfam" id="PF00583">
    <property type="entry name" value="Acetyltransf_1"/>
    <property type="match status" value="1"/>
</dbReference>